<dbReference type="GO" id="GO:0003677">
    <property type="term" value="F:DNA binding"/>
    <property type="evidence" value="ECO:0007669"/>
    <property type="project" value="UniProtKB-KW"/>
</dbReference>
<keyword evidence="3" id="KW-0238">DNA-binding</keyword>
<dbReference type="Gene3D" id="1.10.10.10">
    <property type="entry name" value="Winged helix-like DNA-binding domain superfamily/Winged helix DNA-binding domain"/>
    <property type="match status" value="1"/>
</dbReference>
<dbReference type="InterPro" id="IPR036390">
    <property type="entry name" value="WH_DNA-bd_sf"/>
</dbReference>
<evidence type="ECO:0000313" key="5">
    <source>
        <dbReference type="EMBL" id="PIT97931.1"/>
    </source>
</evidence>
<name>A0A2M6WYQ2_9BACT</name>
<dbReference type="InterPro" id="IPR036388">
    <property type="entry name" value="WH-like_DNA-bd_sf"/>
</dbReference>
<dbReference type="Proteomes" id="UP000230731">
    <property type="component" value="Unassembled WGS sequence"/>
</dbReference>
<dbReference type="EMBL" id="PEZP01000039">
    <property type="protein sequence ID" value="PIT97931.1"/>
    <property type="molecule type" value="Genomic_DNA"/>
</dbReference>
<sequence>MGLPASCGLLRFSTAAMKASKTRQGMMCERLINISFYVSVGTALFQPAFHLSHTNREGSIMARPVPAPSQLAILQVLWSERRPWTVREVLTALNAGRRKSDHLAYTTVLSNFQVMRRKQLVMRHNTRPHGYTPAYSKDVGQRIVAHHVCQTWYGGNWAAMAGAALLFGSFSSDELISLESNEKTGAWLKVRGIVR</sequence>
<accession>A0A2M6WYQ2</accession>
<protein>
    <submittedName>
        <fullName evidence="5">Uncharacterized protein</fullName>
    </submittedName>
</protein>
<proteinExistence type="inferred from homology"/>
<evidence type="ECO:0000256" key="2">
    <source>
        <dbReference type="ARBA" id="ARBA00023015"/>
    </source>
</evidence>
<keyword evidence="2" id="KW-0805">Transcription regulation</keyword>
<evidence type="ECO:0000256" key="4">
    <source>
        <dbReference type="ARBA" id="ARBA00023163"/>
    </source>
</evidence>
<dbReference type="SUPFAM" id="SSF46785">
    <property type="entry name" value="Winged helix' DNA-binding domain"/>
    <property type="match status" value="1"/>
</dbReference>
<evidence type="ECO:0000256" key="3">
    <source>
        <dbReference type="ARBA" id="ARBA00023125"/>
    </source>
</evidence>
<comment type="similarity">
    <text evidence="1">Belongs to the BlaI transcriptional regulatory family.</text>
</comment>
<dbReference type="GO" id="GO:0045892">
    <property type="term" value="P:negative regulation of DNA-templated transcription"/>
    <property type="evidence" value="ECO:0007669"/>
    <property type="project" value="InterPro"/>
</dbReference>
<comment type="caution">
    <text evidence="5">The sequence shown here is derived from an EMBL/GenBank/DDBJ whole genome shotgun (WGS) entry which is preliminary data.</text>
</comment>
<evidence type="ECO:0000313" key="6">
    <source>
        <dbReference type="Proteomes" id="UP000230731"/>
    </source>
</evidence>
<reference evidence="6" key="1">
    <citation type="submission" date="2017-09" db="EMBL/GenBank/DDBJ databases">
        <title>Depth-based differentiation of microbial function through sediment-hosted aquifers and enrichment of novel symbionts in the deep terrestrial subsurface.</title>
        <authorList>
            <person name="Probst A.J."/>
            <person name="Ladd B."/>
            <person name="Jarett J.K."/>
            <person name="Geller-Mcgrath D.E."/>
            <person name="Sieber C.M.K."/>
            <person name="Emerson J.B."/>
            <person name="Anantharaman K."/>
            <person name="Thomas B.C."/>
            <person name="Malmstrom R."/>
            <person name="Stieglmeier M."/>
            <person name="Klingl A."/>
            <person name="Woyke T."/>
            <person name="Ryan C.M."/>
            <person name="Banfield J.F."/>
        </authorList>
    </citation>
    <scope>NUCLEOTIDE SEQUENCE [LARGE SCALE GENOMIC DNA]</scope>
</reference>
<dbReference type="Pfam" id="PF03965">
    <property type="entry name" value="Penicillinase_R"/>
    <property type="match status" value="1"/>
</dbReference>
<evidence type="ECO:0000256" key="1">
    <source>
        <dbReference type="ARBA" id="ARBA00011046"/>
    </source>
</evidence>
<gene>
    <name evidence="5" type="ORF">COT71_03240</name>
</gene>
<organism evidence="5 6">
    <name type="scientific">Candidatus Andersenbacteria bacterium CG10_big_fil_rev_8_21_14_0_10_54_11</name>
    <dbReference type="NCBI Taxonomy" id="1974485"/>
    <lineage>
        <taxon>Bacteria</taxon>
        <taxon>Candidatus Anderseniibacteriota</taxon>
    </lineage>
</organism>
<dbReference type="AlphaFoldDB" id="A0A2M6WYQ2"/>
<dbReference type="InterPro" id="IPR005650">
    <property type="entry name" value="BlaI_family"/>
</dbReference>
<keyword evidence="4" id="KW-0804">Transcription</keyword>